<evidence type="ECO:0000313" key="6">
    <source>
        <dbReference type="EMBL" id="KAF2726015.1"/>
    </source>
</evidence>
<feature type="compositionally biased region" description="Basic residues" evidence="3">
    <location>
        <begin position="631"/>
        <end position="640"/>
    </location>
</feature>
<feature type="domain" description="XPG N-terminal" evidence="5">
    <location>
        <begin position="1"/>
        <end position="120"/>
    </location>
</feature>
<dbReference type="FunFam" id="3.40.50.1010:FF:000037">
    <property type="entry name" value="Rad2-like endonuclease, putative (AFU_orthologue AFUA_3G13260)"/>
    <property type="match status" value="1"/>
</dbReference>
<name>A0A9P4UVC0_9PEZI</name>
<feature type="region of interest" description="Disordered" evidence="3">
    <location>
        <begin position="685"/>
        <end position="725"/>
    </location>
</feature>
<feature type="region of interest" description="Disordered" evidence="3">
    <location>
        <begin position="561"/>
        <end position="596"/>
    </location>
</feature>
<evidence type="ECO:0008006" key="8">
    <source>
        <dbReference type="Google" id="ProtNLM"/>
    </source>
</evidence>
<feature type="compositionally biased region" description="Low complexity" evidence="3">
    <location>
        <begin position="566"/>
        <end position="587"/>
    </location>
</feature>
<feature type="region of interest" description="Disordered" evidence="3">
    <location>
        <begin position="780"/>
        <end position="820"/>
    </location>
</feature>
<evidence type="ECO:0000313" key="7">
    <source>
        <dbReference type="Proteomes" id="UP000799441"/>
    </source>
</evidence>
<feature type="compositionally biased region" description="Basic and acidic residues" evidence="3">
    <location>
        <begin position="499"/>
        <end position="518"/>
    </location>
</feature>
<dbReference type="SUPFAM" id="SSF47807">
    <property type="entry name" value="5' to 3' exonuclease, C-terminal subdomain"/>
    <property type="match status" value="1"/>
</dbReference>
<dbReference type="AlphaFoldDB" id="A0A9P4UVC0"/>
<feature type="domain" description="XPG-I" evidence="4">
    <location>
        <begin position="120"/>
        <end position="198"/>
    </location>
</feature>
<dbReference type="Pfam" id="PF00752">
    <property type="entry name" value="XPG_N"/>
    <property type="match status" value="1"/>
</dbReference>
<feature type="compositionally biased region" description="Basic residues" evidence="3">
    <location>
        <begin position="934"/>
        <end position="943"/>
    </location>
</feature>
<evidence type="ECO:0000259" key="4">
    <source>
        <dbReference type="SMART" id="SM00484"/>
    </source>
</evidence>
<dbReference type="InterPro" id="IPR029060">
    <property type="entry name" value="PIN-like_dom_sf"/>
</dbReference>
<dbReference type="InterPro" id="IPR037316">
    <property type="entry name" value="Yen1_H3TH"/>
</dbReference>
<evidence type="ECO:0000256" key="2">
    <source>
        <dbReference type="ARBA" id="ARBA00022801"/>
    </source>
</evidence>
<dbReference type="GO" id="GO:0017108">
    <property type="term" value="F:5'-flap endonuclease activity"/>
    <property type="evidence" value="ECO:0007669"/>
    <property type="project" value="TreeGrafter"/>
</dbReference>
<dbReference type="GO" id="GO:0006281">
    <property type="term" value="P:DNA repair"/>
    <property type="evidence" value="ECO:0007669"/>
    <property type="project" value="UniProtKB-ARBA"/>
</dbReference>
<feature type="region of interest" description="Disordered" evidence="3">
    <location>
        <begin position="496"/>
        <end position="518"/>
    </location>
</feature>
<keyword evidence="1" id="KW-0540">Nuclease</keyword>
<dbReference type="CDD" id="cd09906">
    <property type="entry name" value="H3TH_YEN1"/>
    <property type="match status" value="1"/>
</dbReference>
<feature type="region of interest" description="Disordered" evidence="3">
    <location>
        <begin position="925"/>
        <end position="945"/>
    </location>
</feature>
<dbReference type="InterPro" id="IPR006086">
    <property type="entry name" value="XPG-I_dom"/>
</dbReference>
<dbReference type="SUPFAM" id="SSF88723">
    <property type="entry name" value="PIN domain-like"/>
    <property type="match status" value="1"/>
</dbReference>
<dbReference type="OrthoDB" id="2959108at2759"/>
<dbReference type="PRINTS" id="PR00853">
    <property type="entry name" value="XPGRADSUPER"/>
</dbReference>
<dbReference type="PANTHER" id="PTHR11081">
    <property type="entry name" value="FLAP ENDONUCLEASE FAMILY MEMBER"/>
    <property type="match status" value="1"/>
</dbReference>
<dbReference type="InterPro" id="IPR006084">
    <property type="entry name" value="XPG/Rad2"/>
</dbReference>
<keyword evidence="7" id="KW-1185">Reference proteome</keyword>
<gene>
    <name evidence="6" type="ORF">K431DRAFT_280737</name>
</gene>
<dbReference type="InterPro" id="IPR041177">
    <property type="entry name" value="GEN1_C"/>
</dbReference>
<dbReference type="Pfam" id="PF18380">
    <property type="entry name" value="GEN1_C"/>
    <property type="match status" value="1"/>
</dbReference>
<dbReference type="SMART" id="SM00484">
    <property type="entry name" value="XPGI"/>
    <property type="match status" value="1"/>
</dbReference>
<reference evidence="6" key="1">
    <citation type="journal article" date="2020" name="Stud. Mycol.">
        <title>101 Dothideomycetes genomes: a test case for predicting lifestyles and emergence of pathogens.</title>
        <authorList>
            <person name="Haridas S."/>
            <person name="Albert R."/>
            <person name="Binder M."/>
            <person name="Bloem J."/>
            <person name="Labutti K."/>
            <person name="Salamov A."/>
            <person name="Andreopoulos B."/>
            <person name="Baker S."/>
            <person name="Barry K."/>
            <person name="Bills G."/>
            <person name="Bluhm B."/>
            <person name="Cannon C."/>
            <person name="Castanera R."/>
            <person name="Culley D."/>
            <person name="Daum C."/>
            <person name="Ezra D."/>
            <person name="Gonzalez J."/>
            <person name="Henrissat B."/>
            <person name="Kuo A."/>
            <person name="Liang C."/>
            <person name="Lipzen A."/>
            <person name="Lutzoni F."/>
            <person name="Magnuson J."/>
            <person name="Mondo S."/>
            <person name="Nolan M."/>
            <person name="Ohm R."/>
            <person name="Pangilinan J."/>
            <person name="Park H.-J."/>
            <person name="Ramirez L."/>
            <person name="Alfaro M."/>
            <person name="Sun H."/>
            <person name="Tritt A."/>
            <person name="Yoshinaga Y."/>
            <person name="Zwiers L.-H."/>
            <person name="Turgeon B."/>
            <person name="Goodwin S."/>
            <person name="Spatafora J."/>
            <person name="Crous P."/>
            <person name="Grigoriev I."/>
        </authorList>
    </citation>
    <scope>NUCLEOTIDE SEQUENCE</scope>
    <source>
        <strain evidence="6">CBS 116435</strain>
    </source>
</reference>
<sequence length="957" mass="105411">MGISGIFKELGAGERKALSAFSSAHYTTTDRPLRLAIDISIWLYQIQSGKGGSNPALRTFYYRLLRLLSLNIHPLFVFDGPNKPLYKRNKRVGNSGQDGRNGGYAKVSTVPEFLAKQLLKLFGFPLHVAPGEAEAECALLQRNGVVDAVLSEDVDTLMFGCTVTLRNWTAGEGSSTKTPTHVSVYRVAETKAKSGLDAEGMVLVALISGGDYLPDGVPGCGIKLACDAARAGFGHDLCSLLKQRRTATSDAVTEWRGRLQHEIRTNESKFFSRRLKEFTFPEDFPNMEVLGWYARPCVSNATRVEQLRSELKWDGSIDYNALRAFTADAFDWRNLGGAQKFIRNLAPAMLVRELRLRTDAANKNEEIEDRFEAEKVYIKAIHNKRNHASTDNELELRISFLPESLVPIDLSQEPEGDDFVAAGAVDSDDESEAPGAIPASEDEPGTPRKRKARPYDPGQKEKMWILADFVKLGCPVLVEEWEASFRDAEAFFQQRRKAKEVSKEGRKSRARKAKEARSDMPANALMRYATTSKAGSQPLTTEDKDDLEVVDLCEDVVGPVEPLAKLPPSTAPPSSKKTSSISTVTKSSHLHPPLQPTDPNILPTSIASGFRLPSSQQASCFDLTKPTATAKRQRIFRPIRKPSPSSQSAKLSTSISADNILPSTEFVPVEAEKRERFFAIFANPPIERTSVQPTTPKKQRKRSSPTLTSPSPAKSKGTTGGSRQESIFRYCSTTPQQPSKFRDAERQHGDAVEVMDLLEESETAPVIDLCSFESDAKRRRRQQGGLRKSLSAPVYGPSEGSRLEDGKDEGETTLVSDIPLDHNTDRPVVIDAESLDITASSDAIGFKENDTTPKPPSHTIPYYPVPPPTIISKPLPPPSIPTTIQARKNQSKKAISLRPSLPGTWKEVDLDVEVVASAETLDLTGREQMPASGRGKRSRKVQAWRKSGVEVLDLTED</sequence>
<feature type="compositionally biased region" description="Polar residues" evidence="3">
    <location>
        <begin position="643"/>
        <end position="653"/>
    </location>
</feature>
<dbReference type="EMBL" id="MU003766">
    <property type="protein sequence ID" value="KAF2726015.1"/>
    <property type="molecule type" value="Genomic_DNA"/>
</dbReference>
<organism evidence="6 7">
    <name type="scientific">Polychaeton citri CBS 116435</name>
    <dbReference type="NCBI Taxonomy" id="1314669"/>
    <lineage>
        <taxon>Eukaryota</taxon>
        <taxon>Fungi</taxon>
        <taxon>Dikarya</taxon>
        <taxon>Ascomycota</taxon>
        <taxon>Pezizomycotina</taxon>
        <taxon>Dothideomycetes</taxon>
        <taxon>Dothideomycetidae</taxon>
        <taxon>Capnodiales</taxon>
        <taxon>Capnodiaceae</taxon>
        <taxon>Polychaeton</taxon>
    </lineage>
</organism>
<dbReference type="SMART" id="SM00485">
    <property type="entry name" value="XPGN"/>
    <property type="match status" value="1"/>
</dbReference>
<dbReference type="Gene3D" id="3.40.50.1010">
    <property type="entry name" value="5'-nuclease"/>
    <property type="match status" value="2"/>
</dbReference>
<dbReference type="InterPro" id="IPR006085">
    <property type="entry name" value="XPG_DNA_repair_N"/>
</dbReference>
<dbReference type="Proteomes" id="UP000799441">
    <property type="component" value="Unassembled WGS sequence"/>
</dbReference>
<keyword evidence="2" id="KW-0378">Hydrolase</keyword>
<protein>
    <recommendedName>
        <fullName evidence="8">PIN domain-like protein</fullName>
    </recommendedName>
</protein>
<evidence type="ECO:0000256" key="3">
    <source>
        <dbReference type="SAM" id="MobiDB-lite"/>
    </source>
</evidence>
<feature type="region of interest" description="Disordered" evidence="3">
    <location>
        <begin position="426"/>
        <end position="456"/>
    </location>
</feature>
<dbReference type="PANTHER" id="PTHR11081:SF75">
    <property type="entry name" value="ENDONUCLEASE, PUTATIVE (AFU_ORTHOLOGUE AFUA_3G13260)-RELATED"/>
    <property type="match status" value="1"/>
</dbReference>
<dbReference type="Pfam" id="PF00867">
    <property type="entry name" value="XPG_I"/>
    <property type="match status" value="1"/>
</dbReference>
<proteinExistence type="predicted"/>
<dbReference type="GO" id="GO:0008821">
    <property type="term" value="F:crossover junction DNA endonuclease activity"/>
    <property type="evidence" value="ECO:0007669"/>
    <property type="project" value="InterPro"/>
</dbReference>
<evidence type="ECO:0000256" key="1">
    <source>
        <dbReference type="ARBA" id="ARBA00022722"/>
    </source>
</evidence>
<dbReference type="InterPro" id="IPR036279">
    <property type="entry name" value="5-3_exonuclease_C_sf"/>
</dbReference>
<accession>A0A9P4UVC0</accession>
<dbReference type="CDD" id="cd09870">
    <property type="entry name" value="PIN_YEN1"/>
    <property type="match status" value="1"/>
</dbReference>
<comment type="caution">
    <text evidence="6">The sequence shown here is derived from an EMBL/GenBank/DDBJ whole genome shotgun (WGS) entry which is preliminary data.</text>
</comment>
<evidence type="ECO:0000259" key="5">
    <source>
        <dbReference type="SMART" id="SM00485"/>
    </source>
</evidence>
<feature type="region of interest" description="Disordered" evidence="3">
    <location>
        <begin position="631"/>
        <end position="653"/>
    </location>
</feature>